<reference evidence="10" key="1">
    <citation type="journal article" date="2019" name="Int. J. Syst. Evol. Microbiol.">
        <title>The Global Catalogue of Microorganisms (GCM) 10K type strain sequencing project: providing services to taxonomists for standard genome sequencing and annotation.</title>
        <authorList>
            <consortium name="The Broad Institute Genomics Platform"/>
            <consortium name="The Broad Institute Genome Sequencing Center for Infectious Disease"/>
            <person name="Wu L."/>
            <person name="Ma J."/>
        </authorList>
    </citation>
    <scope>NUCLEOTIDE SEQUENCE [LARGE SCALE GENOMIC DNA]</scope>
    <source>
        <strain evidence="10">JCM 30742</strain>
    </source>
</reference>
<feature type="transmembrane region" description="Helical" evidence="8">
    <location>
        <begin position="97"/>
        <end position="118"/>
    </location>
</feature>
<feature type="transmembrane region" description="Helical" evidence="8">
    <location>
        <begin position="194"/>
        <end position="214"/>
    </location>
</feature>
<dbReference type="InterPro" id="IPR001248">
    <property type="entry name" value="Pur-cyt_permease"/>
</dbReference>
<organism evidence="9 10">
    <name type="scientific">Arthrobacter ginkgonis</name>
    <dbReference type="NCBI Taxonomy" id="1630594"/>
    <lineage>
        <taxon>Bacteria</taxon>
        <taxon>Bacillati</taxon>
        <taxon>Actinomycetota</taxon>
        <taxon>Actinomycetes</taxon>
        <taxon>Micrococcales</taxon>
        <taxon>Micrococcaceae</taxon>
        <taxon>Arthrobacter</taxon>
    </lineage>
</organism>
<evidence type="ECO:0000256" key="6">
    <source>
        <dbReference type="ARBA" id="ARBA00023136"/>
    </source>
</evidence>
<evidence type="ECO:0000256" key="3">
    <source>
        <dbReference type="ARBA" id="ARBA00022448"/>
    </source>
</evidence>
<feature type="transmembrane region" description="Helical" evidence="8">
    <location>
        <begin position="235"/>
        <end position="257"/>
    </location>
</feature>
<dbReference type="PIRSF" id="PIRSF002744">
    <property type="entry name" value="Pur-cyt_permease"/>
    <property type="match status" value="1"/>
</dbReference>
<sequence>MAAKQIAFLEQHHIAQIPPDERRGSAKGIFGLWFGVNMLPLTVVTGAVATSVFGLSIGWSIVAIVLGNVTGGVFMGLHAAQGPQLGVPQMLQARAQFGYRGASIVTLIAMVMFLGFFASNLVVSGDSIHEVIPAIDSGVALACCAIGATAVALVGFRWITRIVTVSGIIVAAMVLLSYAVVLSNLGTVAAANQGSFSVAGFFGMFAVGAVWQLAYAPYVSDYSRYLPVETGSRPAFWATYLGCVSSSILVMILGALVGPLATDGNVMGALNQALDGWGGLVLLAFAVCAGLGNAANIYSGVLSALSVVDTLLPKLKISVSARLVFTVLYAVTAVAIAFAGKDGFLLFFKDFILLLLYALVPWSAINLVDYYLVRHANYVVADMFRRDGGSYGTWNLAACTSFVVGLLVQWPFMVTTLYTGPLAESLAFVDIAWVLGLIVSGGLYYAWTKRTVGAKEITTLEGMMAVEP</sequence>
<evidence type="ECO:0000256" key="5">
    <source>
        <dbReference type="ARBA" id="ARBA00022989"/>
    </source>
</evidence>
<keyword evidence="5 8" id="KW-1133">Transmembrane helix</keyword>
<dbReference type="PANTHER" id="PTHR31806">
    <property type="entry name" value="PURINE-CYTOSINE PERMEASE FCY2-RELATED"/>
    <property type="match status" value="1"/>
</dbReference>
<feature type="transmembrane region" description="Helical" evidence="8">
    <location>
        <begin position="277"/>
        <end position="298"/>
    </location>
</feature>
<feature type="transmembrane region" description="Helical" evidence="8">
    <location>
        <begin position="163"/>
        <end position="182"/>
    </location>
</feature>
<dbReference type="InterPro" id="IPR026030">
    <property type="entry name" value="Pur-cyt_permease_Fcy2/21/22"/>
</dbReference>
<accession>A0ABP7C658</accession>
<keyword evidence="6 7" id="KW-0472">Membrane</keyword>
<feature type="transmembrane region" description="Helical" evidence="8">
    <location>
        <begin position="425"/>
        <end position="447"/>
    </location>
</feature>
<comment type="subcellular location">
    <subcellularLocation>
        <location evidence="1">Membrane</location>
        <topology evidence="1">Multi-pass membrane protein</topology>
    </subcellularLocation>
</comment>
<evidence type="ECO:0000256" key="2">
    <source>
        <dbReference type="ARBA" id="ARBA00008974"/>
    </source>
</evidence>
<evidence type="ECO:0000256" key="4">
    <source>
        <dbReference type="ARBA" id="ARBA00022692"/>
    </source>
</evidence>
<evidence type="ECO:0000313" key="10">
    <source>
        <dbReference type="Proteomes" id="UP001500752"/>
    </source>
</evidence>
<keyword evidence="10" id="KW-1185">Reference proteome</keyword>
<feature type="transmembrane region" description="Helical" evidence="8">
    <location>
        <begin position="319"/>
        <end position="339"/>
    </location>
</feature>
<protein>
    <submittedName>
        <fullName evidence="9">Cytosine permease</fullName>
    </submittedName>
</protein>
<dbReference type="Gene3D" id="1.10.4160.10">
    <property type="entry name" value="Hydantoin permease"/>
    <property type="match status" value="1"/>
</dbReference>
<keyword evidence="3 7" id="KW-0813">Transport</keyword>
<dbReference type="PANTHER" id="PTHR31806:SF1">
    <property type="entry name" value="PURINE-CYTOSINE PERMEASE FCY2-RELATED"/>
    <property type="match status" value="1"/>
</dbReference>
<keyword evidence="4 8" id="KW-0812">Transmembrane</keyword>
<feature type="transmembrane region" description="Helical" evidence="8">
    <location>
        <begin position="351"/>
        <end position="373"/>
    </location>
</feature>
<proteinExistence type="inferred from homology"/>
<name>A0ABP7C658_9MICC</name>
<comment type="caution">
    <text evidence="9">The sequence shown here is derived from an EMBL/GenBank/DDBJ whole genome shotgun (WGS) entry which is preliminary data.</text>
</comment>
<evidence type="ECO:0000313" key="9">
    <source>
        <dbReference type="EMBL" id="GAA3681230.1"/>
    </source>
</evidence>
<evidence type="ECO:0000256" key="7">
    <source>
        <dbReference type="PIRNR" id="PIRNR002744"/>
    </source>
</evidence>
<dbReference type="Proteomes" id="UP001500752">
    <property type="component" value="Unassembled WGS sequence"/>
</dbReference>
<dbReference type="RefSeq" id="WP_345150325.1">
    <property type="nucleotide sequence ID" value="NZ_BAABEO010000011.1"/>
</dbReference>
<comment type="similarity">
    <text evidence="2 7">Belongs to the purine-cytosine permease (2.A.39) family.</text>
</comment>
<feature type="transmembrane region" description="Helical" evidence="8">
    <location>
        <begin position="394"/>
        <end position="413"/>
    </location>
</feature>
<evidence type="ECO:0000256" key="8">
    <source>
        <dbReference type="SAM" id="Phobius"/>
    </source>
</evidence>
<feature type="transmembrane region" description="Helical" evidence="8">
    <location>
        <begin position="138"/>
        <end position="156"/>
    </location>
</feature>
<dbReference type="EMBL" id="BAABEO010000011">
    <property type="protein sequence ID" value="GAA3681230.1"/>
    <property type="molecule type" value="Genomic_DNA"/>
</dbReference>
<feature type="transmembrane region" description="Helical" evidence="8">
    <location>
        <begin position="57"/>
        <end position="77"/>
    </location>
</feature>
<feature type="transmembrane region" description="Helical" evidence="8">
    <location>
        <begin position="30"/>
        <end position="51"/>
    </location>
</feature>
<dbReference type="Pfam" id="PF02133">
    <property type="entry name" value="Transp_cyt_pur"/>
    <property type="match status" value="1"/>
</dbReference>
<evidence type="ECO:0000256" key="1">
    <source>
        <dbReference type="ARBA" id="ARBA00004141"/>
    </source>
</evidence>
<gene>
    <name evidence="9" type="ORF">GCM10023081_19150</name>
</gene>